<proteinExistence type="predicted"/>
<dbReference type="EMBL" id="SRLO01000560">
    <property type="protein sequence ID" value="TNN52060.1"/>
    <property type="molecule type" value="Genomic_DNA"/>
</dbReference>
<feature type="region of interest" description="Disordered" evidence="1">
    <location>
        <begin position="1"/>
        <end position="21"/>
    </location>
</feature>
<organism evidence="2 3">
    <name type="scientific">Liparis tanakae</name>
    <name type="common">Tanaka's snailfish</name>
    <dbReference type="NCBI Taxonomy" id="230148"/>
    <lineage>
        <taxon>Eukaryota</taxon>
        <taxon>Metazoa</taxon>
        <taxon>Chordata</taxon>
        <taxon>Craniata</taxon>
        <taxon>Vertebrata</taxon>
        <taxon>Euteleostomi</taxon>
        <taxon>Actinopterygii</taxon>
        <taxon>Neopterygii</taxon>
        <taxon>Teleostei</taxon>
        <taxon>Neoteleostei</taxon>
        <taxon>Acanthomorphata</taxon>
        <taxon>Eupercaria</taxon>
        <taxon>Perciformes</taxon>
        <taxon>Cottioidei</taxon>
        <taxon>Cottales</taxon>
        <taxon>Liparidae</taxon>
        <taxon>Liparis</taxon>
    </lineage>
</organism>
<evidence type="ECO:0000313" key="2">
    <source>
        <dbReference type="EMBL" id="TNN52060.1"/>
    </source>
</evidence>
<evidence type="ECO:0000256" key="1">
    <source>
        <dbReference type="SAM" id="MobiDB-lite"/>
    </source>
</evidence>
<accession>A0A4Z2GFJ7</accession>
<dbReference type="OrthoDB" id="7449775at2759"/>
<comment type="caution">
    <text evidence="2">The sequence shown here is derived from an EMBL/GenBank/DDBJ whole genome shotgun (WGS) entry which is preliminary data.</text>
</comment>
<name>A0A4Z2GFJ7_9TELE</name>
<dbReference type="Proteomes" id="UP000314294">
    <property type="component" value="Unassembled WGS sequence"/>
</dbReference>
<evidence type="ECO:0000313" key="3">
    <source>
        <dbReference type="Proteomes" id="UP000314294"/>
    </source>
</evidence>
<gene>
    <name evidence="2" type="ORF">EYF80_037720</name>
</gene>
<reference evidence="2 3" key="1">
    <citation type="submission" date="2019-03" db="EMBL/GenBank/DDBJ databases">
        <title>First draft genome of Liparis tanakae, snailfish: a comprehensive survey of snailfish specific genes.</title>
        <authorList>
            <person name="Kim W."/>
            <person name="Song I."/>
            <person name="Jeong J.-H."/>
            <person name="Kim D."/>
            <person name="Kim S."/>
            <person name="Ryu S."/>
            <person name="Song J.Y."/>
            <person name="Lee S.K."/>
        </authorList>
    </citation>
    <scope>NUCLEOTIDE SEQUENCE [LARGE SCALE GENOMIC DNA]</scope>
    <source>
        <tissue evidence="2">Muscle</tissue>
    </source>
</reference>
<sequence>MNPAQWEEQGGQEETGGTNGMTEVIRQISLTPTLSFLSCRAYGKQGMTAETLDAEAILQALIMISSSIKLSLISPQPLCTM</sequence>
<keyword evidence="3" id="KW-1185">Reference proteome</keyword>
<dbReference type="AlphaFoldDB" id="A0A4Z2GFJ7"/>
<protein>
    <submittedName>
        <fullName evidence="2">Uncharacterized protein</fullName>
    </submittedName>
</protein>